<keyword evidence="1" id="KW-1133">Transmembrane helix</keyword>
<protein>
    <submittedName>
        <fullName evidence="2">DUF3021 family protein</fullName>
    </submittedName>
</protein>
<keyword evidence="3" id="KW-1185">Reference proteome</keyword>
<feature type="transmembrane region" description="Helical" evidence="1">
    <location>
        <begin position="79"/>
        <end position="97"/>
    </location>
</feature>
<dbReference type="RefSeq" id="WP_342759708.1">
    <property type="nucleotide sequence ID" value="NZ_CP146256.1"/>
</dbReference>
<organism evidence="2 3">
    <name type="scientific">Kineothrix sedimenti</name>
    <dbReference type="NCBI Taxonomy" id="3123317"/>
    <lineage>
        <taxon>Bacteria</taxon>
        <taxon>Bacillati</taxon>
        <taxon>Bacillota</taxon>
        <taxon>Clostridia</taxon>
        <taxon>Lachnospirales</taxon>
        <taxon>Lachnospiraceae</taxon>
        <taxon>Kineothrix</taxon>
    </lineage>
</organism>
<dbReference type="InterPro" id="IPR021560">
    <property type="entry name" value="DUF3021"/>
</dbReference>
<evidence type="ECO:0000313" key="3">
    <source>
        <dbReference type="Proteomes" id="UP001451571"/>
    </source>
</evidence>
<reference evidence="2 3" key="1">
    <citation type="submission" date="2024-02" db="EMBL/GenBank/DDBJ databases">
        <title>Bacterial strain from lacustrine sediment.</title>
        <authorList>
            <person name="Petit C."/>
            <person name="Fadhlaoui K."/>
        </authorList>
    </citation>
    <scope>NUCLEOTIDE SEQUENCE [LARGE SCALE GENOMIC DNA]</scope>
    <source>
        <strain evidence="2 3">IPX-CK</strain>
    </source>
</reference>
<keyword evidence="1" id="KW-0812">Transmembrane</keyword>
<feature type="transmembrane region" description="Helical" evidence="1">
    <location>
        <begin position="38"/>
        <end position="59"/>
    </location>
</feature>
<dbReference type="Pfam" id="PF11457">
    <property type="entry name" value="DUF3021"/>
    <property type="match status" value="1"/>
</dbReference>
<evidence type="ECO:0000313" key="2">
    <source>
        <dbReference type="EMBL" id="XAH76136.1"/>
    </source>
</evidence>
<dbReference type="Proteomes" id="UP001451571">
    <property type="component" value="Chromosome"/>
</dbReference>
<proteinExistence type="predicted"/>
<gene>
    <name evidence="2" type="ORF">V6984_10370</name>
</gene>
<keyword evidence="1" id="KW-0472">Membrane</keyword>
<feature type="transmembrane region" description="Helical" evidence="1">
    <location>
        <begin position="103"/>
        <end position="123"/>
    </location>
</feature>
<feature type="transmembrane region" description="Helical" evidence="1">
    <location>
        <begin position="12"/>
        <end position="32"/>
    </location>
</feature>
<name>A0ABZ3F0S7_9FIRM</name>
<sequence length="143" mass="15870">MKCKNLISDLAAAFFISTTLITIGSAIIGSVYLREVTFGYYAFFSPPLIGVLSSLLGIVSYSKRELSVVEAIVRKGLHLFLIEAMIFGLNYASGVRFSPGLSVILTLFIMLVFVSVYVITWLNDKRVADAFNRELELFQKGIE</sequence>
<dbReference type="EMBL" id="CP146256">
    <property type="protein sequence ID" value="XAH76136.1"/>
    <property type="molecule type" value="Genomic_DNA"/>
</dbReference>
<accession>A0ABZ3F0S7</accession>
<evidence type="ECO:0000256" key="1">
    <source>
        <dbReference type="SAM" id="Phobius"/>
    </source>
</evidence>